<feature type="coiled-coil region" evidence="1">
    <location>
        <begin position="73"/>
        <end position="107"/>
    </location>
</feature>
<keyword evidence="2" id="KW-0732">Signal</keyword>
<sequence length="148" mass="16744">MQHQSPCQLSNHGSRSLSHLLFILSSPAAAQLSTKIDVLCDHNHRGSFSPTNRRISTKVKNRSRLAEVNRSKLSRVQDALRDIQVKLSRVEDALRDIQVKLSTVEDALRDIQTKLSTVEDALRDIQVKLSTVEDALRDIQVGYRSSEW</sequence>
<name>A0AAV4H8K1_9GAST</name>
<keyword evidence="4" id="KW-1185">Reference proteome</keyword>
<evidence type="ECO:0000256" key="2">
    <source>
        <dbReference type="SAM" id="SignalP"/>
    </source>
</evidence>
<keyword evidence="1" id="KW-0175">Coiled coil</keyword>
<protein>
    <submittedName>
        <fullName evidence="3">Methyl-accepting chemotaxis domain-containing protein</fullName>
    </submittedName>
</protein>
<dbReference type="Gene3D" id="1.20.5.340">
    <property type="match status" value="1"/>
</dbReference>
<reference evidence="3 4" key="1">
    <citation type="journal article" date="2021" name="Elife">
        <title>Chloroplast acquisition without the gene transfer in kleptoplastic sea slugs, Plakobranchus ocellatus.</title>
        <authorList>
            <person name="Maeda T."/>
            <person name="Takahashi S."/>
            <person name="Yoshida T."/>
            <person name="Shimamura S."/>
            <person name="Takaki Y."/>
            <person name="Nagai Y."/>
            <person name="Toyoda A."/>
            <person name="Suzuki Y."/>
            <person name="Arimoto A."/>
            <person name="Ishii H."/>
            <person name="Satoh N."/>
            <person name="Nishiyama T."/>
            <person name="Hasebe M."/>
            <person name="Maruyama T."/>
            <person name="Minagawa J."/>
            <person name="Obokata J."/>
            <person name="Shigenobu S."/>
        </authorList>
    </citation>
    <scope>NUCLEOTIDE SEQUENCE [LARGE SCALE GENOMIC DNA]</scope>
</reference>
<evidence type="ECO:0000313" key="4">
    <source>
        <dbReference type="Proteomes" id="UP000762676"/>
    </source>
</evidence>
<comment type="caution">
    <text evidence="3">The sequence shown here is derived from an EMBL/GenBank/DDBJ whole genome shotgun (WGS) entry which is preliminary data.</text>
</comment>
<dbReference type="AlphaFoldDB" id="A0AAV4H8K1"/>
<organism evidence="3 4">
    <name type="scientific">Elysia marginata</name>
    <dbReference type="NCBI Taxonomy" id="1093978"/>
    <lineage>
        <taxon>Eukaryota</taxon>
        <taxon>Metazoa</taxon>
        <taxon>Spiralia</taxon>
        <taxon>Lophotrochozoa</taxon>
        <taxon>Mollusca</taxon>
        <taxon>Gastropoda</taxon>
        <taxon>Heterobranchia</taxon>
        <taxon>Euthyneura</taxon>
        <taxon>Panpulmonata</taxon>
        <taxon>Sacoglossa</taxon>
        <taxon>Placobranchoidea</taxon>
        <taxon>Plakobranchidae</taxon>
        <taxon>Elysia</taxon>
    </lineage>
</organism>
<dbReference type="EMBL" id="BMAT01001855">
    <property type="protein sequence ID" value="GFR94031.1"/>
    <property type="molecule type" value="Genomic_DNA"/>
</dbReference>
<dbReference type="SUPFAM" id="SSF57997">
    <property type="entry name" value="Tropomyosin"/>
    <property type="match status" value="1"/>
</dbReference>
<gene>
    <name evidence="3" type="ORF">ElyMa_000908500</name>
</gene>
<evidence type="ECO:0000256" key="1">
    <source>
        <dbReference type="SAM" id="Coils"/>
    </source>
</evidence>
<dbReference type="Proteomes" id="UP000762676">
    <property type="component" value="Unassembled WGS sequence"/>
</dbReference>
<feature type="signal peptide" evidence="2">
    <location>
        <begin position="1"/>
        <end position="30"/>
    </location>
</feature>
<proteinExistence type="predicted"/>
<evidence type="ECO:0000313" key="3">
    <source>
        <dbReference type="EMBL" id="GFR94031.1"/>
    </source>
</evidence>
<feature type="chain" id="PRO_5043338075" evidence="2">
    <location>
        <begin position="31"/>
        <end position="148"/>
    </location>
</feature>
<accession>A0AAV4H8K1</accession>